<feature type="chain" id="PRO_5031438811" evidence="2">
    <location>
        <begin position="20"/>
        <end position="105"/>
    </location>
</feature>
<gene>
    <name evidence="3" type="ORF">SRAS04492_LOCUS1666</name>
</gene>
<keyword evidence="2" id="KW-0732">Signal</keyword>
<dbReference type="AlphaFoldDB" id="A0A7S3CJM7"/>
<feature type="signal peptide" evidence="2">
    <location>
        <begin position="1"/>
        <end position="19"/>
    </location>
</feature>
<reference evidence="3" key="1">
    <citation type="submission" date="2021-01" db="EMBL/GenBank/DDBJ databases">
        <authorList>
            <person name="Corre E."/>
            <person name="Pelletier E."/>
            <person name="Niang G."/>
            <person name="Scheremetjew M."/>
            <person name="Finn R."/>
            <person name="Kale V."/>
            <person name="Holt S."/>
            <person name="Cochrane G."/>
            <person name="Meng A."/>
            <person name="Brown T."/>
            <person name="Cohen L."/>
        </authorList>
    </citation>
    <scope>NUCLEOTIDE SEQUENCE</scope>
    <source>
        <strain evidence="3">Ras09</strain>
    </source>
</reference>
<feature type="region of interest" description="Disordered" evidence="1">
    <location>
        <begin position="28"/>
        <end position="47"/>
    </location>
</feature>
<dbReference type="EMBL" id="HBIA01003220">
    <property type="protein sequence ID" value="CAE0229882.1"/>
    <property type="molecule type" value="Transcribed_RNA"/>
</dbReference>
<sequence>MVWILLVLLLVSLANLALQFMRLRMRSKSKESKAKVKSVGSSKGNSQLDKLVGKKARLSRDVVGSFSHLDEDGLVQTQGVMIASESALDQSALLNSSTSGNLQIN</sequence>
<evidence type="ECO:0000256" key="2">
    <source>
        <dbReference type="SAM" id="SignalP"/>
    </source>
</evidence>
<protein>
    <submittedName>
        <fullName evidence="3">Uncharacterized protein</fullName>
    </submittedName>
</protein>
<evidence type="ECO:0000313" key="3">
    <source>
        <dbReference type="EMBL" id="CAE0229882.1"/>
    </source>
</evidence>
<accession>A0A7S3CJM7</accession>
<name>A0A7S3CJM7_9SPIT</name>
<organism evidence="3">
    <name type="scientific">Strombidium rassoulzadegani</name>
    <dbReference type="NCBI Taxonomy" id="1082188"/>
    <lineage>
        <taxon>Eukaryota</taxon>
        <taxon>Sar</taxon>
        <taxon>Alveolata</taxon>
        <taxon>Ciliophora</taxon>
        <taxon>Intramacronucleata</taxon>
        <taxon>Spirotrichea</taxon>
        <taxon>Oligotrichia</taxon>
        <taxon>Strombidiidae</taxon>
        <taxon>Strombidium</taxon>
    </lineage>
</organism>
<proteinExistence type="predicted"/>
<evidence type="ECO:0000256" key="1">
    <source>
        <dbReference type="SAM" id="MobiDB-lite"/>
    </source>
</evidence>